<dbReference type="RefSeq" id="WP_120471429.1">
    <property type="nucleotide sequence ID" value="NZ_RAYQ01000019.1"/>
</dbReference>
<dbReference type="Gene3D" id="3.40.50.80">
    <property type="entry name" value="Nucleotide-binding domain of ferredoxin-NADP reductase (FNR) module"/>
    <property type="match status" value="1"/>
</dbReference>
<sequence length="259" mass="27919">MKQKVRAKVLSQKKLTDGIYDMWLSTELAGRAGAGQFIGIYTGHEAHLLPRPVSICEADKDGEALRVVYRIAGRGTEIFSGWKPGDEVQILGILGNGYSIEAGCGKQTVLMGGGIGIPPMLQLAKELCMAGTKPVVVLGYRNNQLFLKEEFEPYAGVYVATEDGSAGTKGNVLTVMEKEQLKADVIMACGPMPMLRAIKNYAGEKHIEAYISLEERMACGVGACLGCVCKTVHKDGHSHVNNARICTDGPVFDAREVEI</sequence>
<dbReference type="Proteomes" id="UP000280696">
    <property type="component" value="Unassembled WGS sequence"/>
</dbReference>
<evidence type="ECO:0000256" key="13">
    <source>
        <dbReference type="PIRSR" id="PIRSR006816-2"/>
    </source>
</evidence>
<evidence type="ECO:0000256" key="4">
    <source>
        <dbReference type="ARBA" id="ARBA00022714"/>
    </source>
</evidence>
<keyword evidence="9 11" id="KW-0408">Iron</keyword>
<dbReference type="GO" id="GO:0051537">
    <property type="term" value="F:2 iron, 2 sulfur cluster binding"/>
    <property type="evidence" value="ECO:0007669"/>
    <property type="project" value="UniProtKB-KW"/>
</dbReference>
<evidence type="ECO:0000256" key="3">
    <source>
        <dbReference type="ARBA" id="ARBA00022630"/>
    </source>
</evidence>
<comment type="similarity">
    <text evidence="1 11">Belongs to the PyrK family.</text>
</comment>
<keyword evidence="6 11" id="KW-0274">FAD</keyword>
<dbReference type="SUPFAM" id="SSF52343">
    <property type="entry name" value="Ferredoxin reductase-like, C-terminal NADP-linked domain"/>
    <property type="match status" value="1"/>
</dbReference>
<evidence type="ECO:0000256" key="2">
    <source>
        <dbReference type="ARBA" id="ARBA00022448"/>
    </source>
</evidence>
<feature type="binding site" evidence="11 13">
    <location>
        <position position="246"/>
    </location>
    <ligand>
        <name>[2Fe-2S] cluster</name>
        <dbReference type="ChEBI" id="CHEBI:190135"/>
    </ligand>
</feature>
<dbReference type="PIRSF" id="PIRSF006816">
    <property type="entry name" value="Cyc3_hyd_g"/>
    <property type="match status" value="1"/>
</dbReference>
<evidence type="ECO:0000256" key="9">
    <source>
        <dbReference type="ARBA" id="ARBA00023004"/>
    </source>
</evidence>
<evidence type="ECO:0000256" key="5">
    <source>
        <dbReference type="ARBA" id="ARBA00022723"/>
    </source>
</evidence>
<keyword evidence="16" id="KW-1185">Reference proteome</keyword>
<feature type="binding site" evidence="11 12">
    <location>
        <begin position="75"/>
        <end position="76"/>
    </location>
    <ligand>
        <name>FAD</name>
        <dbReference type="ChEBI" id="CHEBI:57692"/>
    </ligand>
</feature>
<keyword evidence="5 11" id="KW-0479">Metal-binding</keyword>
<dbReference type="InterPro" id="IPR037117">
    <property type="entry name" value="Dihydroorotate_DH_ele_sf"/>
</dbReference>
<feature type="binding site" evidence="11 13">
    <location>
        <position position="224"/>
    </location>
    <ligand>
        <name>[2Fe-2S] cluster</name>
        <dbReference type="ChEBI" id="CHEBI:190135"/>
    </ligand>
</feature>
<dbReference type="InterPro" id="IPR017927">
    <property type="entry name" value="FAD-bd_FR_type"/>
</dbReference>
<dbReference type="PANTHER" id="PTHR43513">
    <property type="entry name" value="DIHYDROOROTATE DEHYDROGENASE B (NAD(+)), ELECTRON TRANSFER SUBUNIT"/>
    <property type="match status" value="1"/>
</dbReference>
<evidence type="ECO:0000313" key="16">
    <source>
        <dbReference type="Proteomes" id="UP000280696"/>
    </source>
</evidence>
<evidence type="ECO:0000256" key="12">
    <source>
        <dbReference type="PIRSR" id="PIRSR006816-1"/>
    </source>
</evidence>
<gene>
    <name evidence="11" type="primary">pyrK</name>
    <name evidence="15" type="ORF">D7V94_16490</name>
</gene>
<keyword evidence="10 11" id="KW-0411">Iron-sulfur</keyword>
<dbReference type="GO" id="GO:0050660">
    <property type="term" value="F:flavin adenine dinucleotide binding"/>
    <property type="evidence" value="ECO:0007669"/>
    <property type="project" value="InterPro"/>
</dbReference>
<dbReference type="GO" id="GO:0044205">
    <property type="term" value="P:'de novo' UMP biosynthetic process"/>
    <property type="evidence" value="ECO:0007669"/>
    <property type="project" value="UniProtKB-UniRule"/>
</dbReference>
<dbReference type="InterPro" id="IPR017938">
    <property type="entry name" value="Riboflavin_synthase-like_b-brl"/>
</dbReference>
<evidence type="ECO:0000256" key="6">
    <source>
        <dbReference type="ARBA" id="ARBA00022827"/>
    </source>
</evidence>
<dbReference type="Gene3D" id="2.10.240.10">
    <property type="entry name" value="Dihydroorotate dehydrogenase, electron transfer subunit"/>
    <property type="match status" value="1"/>
</dbReference>
<dbReference type="Pfam" id="PF10418">
    <property type="entry name" value="DHODB_Fe-S_bind"/>
    <property type="match status" value="1"/>
</dbReference>
<keyword evidence="3 11" id="KW-0285">Flavoprotein</keyword>
<dbReference type="EMBL" id="RAYQ01000019">
    <property type="protein sequence ID" value="RKI89780.1"/>
    <property type="molecule type" value="Genomic_DNA"/>
</dbReference>
<dbReference type="GO" id="GO:0046872">
    <property type="term" value="F:metal ion binding"/>
    <property type="evidence" value="ECO:0007669"/>
    <property type="project" value="UniProtKB-KW"/>
</dbReference>
<dbReference type="PROSITE" id="PS51384">
    <property type="entry name" value="FAD_FR"/>
    <property type="match status" value="1"/>
</dbReference>
<dbReference type="InterPro" id="IPR001433">
    <property type="entry name" value="OxRdtase_FAD/NAD-bd"/>
</dbReference>
<dbReference type="HAMAP" id="MF_01211">
    <property type="entry name" value="DHODB_Fe_S_bind"/>
    <property type="match status" value="1"/>
</dbReference>
<feature type="binding site" evidence="11 12">
    <location>
        <begin position="51"/>
        <end position="54"/>
    </location>
    <ligand>
        <name>FAD</name>
        <dbReference type="ChEBI" id="CHEBI:57692"/>
    </ligand>
</feature>
<dbReference type="GO" id="GO:0016491">
    <property type="term" value="F:oxidoreductase activity"/>
    <property type="evidence" value="ECO:0007669"/>
    <property type="project" value="InterPro"/>
</dbReference>
<dbReference type="AlphaFoldDB" id="A0A3A9ADR8"/>
<evidence type="ECO:0000256" key="1">
    <source>
        <dbReference type="ARBA" id="ARBA00006422"/>
    </source>
</evidence>
<dbReference type="InterPro" id="IPR050353">
    <property type="entry name" value="PyrK_electron_transfer"/>
</dbReference>
<protein>
    <recommendedName>
        <fullName evidence="11">Dihydroorotate dehydrogenase B (NAD(+)), electron transfer subunit</fullName>
    </recommendedName>
    <alternativeName>
        <fullName evidence="11">Dihydroorotate oxidase B, electron transfer subunit</fullName>
    </alternativeName>
</protein>
<feature type="binding site" evidence="11 12">
    <location>
        <begin position="68"/>
        <end position="70"/>
    </location>
    <ligand>
        <name>FAD</name>
        <dbReference type="ChEBI" id="CHEBI:57692"/>
    </ligand>
</feature>
<keyword evidence="4 11" id="KW-0001">2Fe-2S</keyword>
<proteinExistence type="inferred from homology"/>
<name>A0A3A9ADR8_9FIRM</name>
<evidence type="ECO:0000256" key="10">
    <source>
        <dbReference type="ARBA" id="ARBA00023014"/>
    </source>
</evidence>
<evidence type="ECO:0000313" key="15">
    <source>
        <dbReference type="EMBL" id="RKI89780.1"/>
    </source>
</evidence>
<dbReference type="InterPro" id="IPR023455">
    <property type="entry name" value="Dihydroorotate_DHASE_ETsu"/>
</dbReference>
<dbReference type="PANTHER" id="PTHR43513:SF3">
    <property type="entry name" value="DIHYDROOROTATE DEHYDROGENASE B (NAD(+)), ELECTRON TRANSFER SUBUNIT-RELATED"/>
    <property type="match status" value="1"/>
</dbReference>
<evidence type="ECO:0000256" key="11">
    <source>
        <dbReference type="HAMAP-Rule" id="MF_01211"/>
    </source>
</evidence>
<comment type="function">
    <text evidence="11">Responsible for channeling the electrons from the oxidation of dihydroorotate from the FMN redox center in the PyrD type B subunit to the ultimate electron acceptor NAD(+).</text>
</comment>
<comment type="caution">
    <text evidence="15">The sequence shown here is derived from an EMBL/GenBank/DDBJ whole genome shotgun (WGS) entry which is preliminary data.</text>
</comment>
<dbReference type="Gene3D" id="2.40.30.10">
    <property type="entry name" value="Translation factors"/>
    <property type="match status" value="1"/>
</dbReference>
<feature type="binding site" evidence="11 13">
    <location>
        <position position="227"/>
    </location>
    <ligand>
        <name>[2Fe-2S] cluster</name>
        <dbReference type="ChEBI" id="CHEBI:190135"/>
    </ligand>
</feature>
<dbReference type="GO" id="GO:0009055">
    <property type="term" value="F:electron transfer activity"/>
    <property type="evidence" value="ECO:0007669"/>
    <property type="project" value="UniProtKB-UniRule"/>
</dbReference>
<comment type="cofactor">
    <cofactor evidence="13">
        <name>[2Fe-2S] cluster</name>
        <dbReference type="ChEBI" id="CHEBI:190135"/>
    </cofactor>
    <text evidence="13">Binds 1 [2Fe-2S] cluster per subunit.</text>
</comment>
<evidence type="ECO:0000259" key="14">
    <source>
        <dbReference type="PROSITE" id="PS51384"/>
    </source>
</evidence>
<comment type="cofactor">
    <cofactor evidence="11">
        <name>[2Fe-2S] cluster</name>
        <dbReference type="ChEBI" id="CHEBI:190135"/>
    </cofactor>
    <text evidence="11">Binds 1 [2Fe-2S] cluster per subunit.</text>
</comment>
<accession>A0A3A9ADR8</accession>
<dbReference type="InterPro" id="IPR039261">
    <property type="entry name" value="FNR_nucleotide-bd"/>
</dbReference>
<dbReference type="UniPathway" id="UPA00070">
    <property type="reaction ID" value="UER00945"/>
</dbReference>
<feature type="binding site" evidence="11 13">
    <location>
        <position position="219"/>
    </location>
    <ligand>
        <name>[2Fe-2S] cluster</name>
        <dbReference type="ChEBI" id="CHEBI:190135"/>
    </ligand>
</feature>
<keyword evidence="8 11" id="KW-0249">Electron transport</keyword>
<evidence type="ECO:0000256" key="8">
    <source>
        <dbReference type="ARBA" id="ARBA00022982"/>
    </source>
</evidence>
<comment type="subunit">
    <text evidence="11">Heterotetramer of 2 PyrK and 2 PyrD type B subunits.</text>
</comment>
<dbReference type="Pfam" id="PF00175">
    <property type="entry name" value="NAD_binding_1"/>
    <property type="match status" value="1"/>
</dbReference>
<feature type="domain" description="FAD-binding FR-type" evidence="14">
    <location>
        <begin position="2"/>
        <end position="100"/>
    </location>
</feature>
<dbReference type="InterPro" id="IPR019480">
    <property type="entry name" value="Dihydroorotate_DH_Fe-S-bd"/>
</dbReference>
<reference evidence="15 16" key="1">
    <citation type="submission" date="2018-09" db="EMBL/GenBank/DDBJ databases">
        <title>Murine metabolic-syndrome-specific gut microbial biobank.</title>
        <authorList>
            <person name="Liu C."/>
        </authorList>
    </citation>
    <scope>NUCLEOTIDE SEQUENCE [LARGE SCALE GENOMIC DNA]</scope>
    <source>
        <strain evidence="15 16">0.1xD8-82</strain>
    </source>
</reference>
<dbReference type="SUPFAM" id="SSF63380">
    <property type="entry name" value="Riboflavin synthase domain-like"/>
    <property type="match status" value="1"/>
</dbReference>
<dbReference type="CDD" id="cd06218">
    <property type="entry name" value="DHOD_e_trans"/>
    <property type="match status" value="1"/>
</dbReference>
<dbReference type="OrthoDB" id="9789468at2"/>
<keyword evidence="2 11" id="KW-0813">Transport</keyword>
<dbReference type="InterPro" id="IPR012165">
    <property type="entry name" value="Cyt_c3_hydrogenase_gsu"/>
</dbReference>
<comment type="cofactor">
    <cofactor evidence="11 12">
        <name>FAD</name>
        <dbReference type="ChEBI" id="CHEBI:57692"/>
    </cofactor>
    <text evidence="11 12">Binds 1 FAD per subunit.</text>
</comment>
<organism evidence="15 16">
    <name type="scientific">Parablautia intestinalis</name>
    <dbReference type="NCBI Taxonomy" id="2320100"/>
    <lineage>
        <taxon>Bacteria</taxon>
        <taxon>Bacillati</taxon>
        <taxon>Bacillota</taxon>
        <taxon>Clostridia</taxon>
        <taxon>Lachnospirales</taxon>
        <taxon>Lachnospiraceae</taxon>
        <taxon>Parablautia</taxon>
    </lineage>
</organism>
<comment type="pathway">
    <text evidence="11">Pyrimidine metabolism; UMP biosynthesis via de novo pathway; orotate from (S)-dihydroorotate (NAD(+) route): step 1/1.</text>
</comment>
<keyword evidence="7 11" id="KW-0665">Pyrimidine biosynthesis</keyword>
<evidence type="ECO:0000256" key="7">
    <source>
        <dbReference type="ARBA" id="ARBA00022975"/>
    </source>
</evidence>